<organism evidence="1 2">
    <name type="scientific">Melioribacter roseus (strain DSM 23840 / JCM 17771 / VKM B-2668 / P3M-2)</name>
    <dbReference type="NCBI Taxonomy" id="1191523"/>
    <lineage>
        <taxon>Bacteria</taxon>
        <taxon>Pseudomonadati</taxon>
        <taxon>Ignavibacteriota</taxon>
        <taxon>Ignavibacteria</taxon>
        <taxon>Ignavibacteriales</taxon>
        <taxon>Melioribacteraceae</taxon>
        <taxon>Melioribacter</taxon>
    </lineage>
</organism>
<dbReference type="Proteomes" id="UP000009011">
    <property type="component" value="Chromosome"/>
</dbReference>
<accession>I7A1X4</accession>
<dbReference type="PATRIC" id="fig|1191523.3.peg.692"/>
<gene>
    <name evidence="1" type="ordered locus">MROS_0663</name>
</gene>
<dbReference type="eggNOG" id="COG3358">
    <property type="taxonomic scope" value="Bacteria"/>
</dbReference>
<keyword evidence="2" id="KW-1185">Reference proteome</keyword>
<dbReference type="KEGG" id="mro:MROS_0663"/>
<dbReference type="EMBL" id="CP003557">
    <property type="protein sequence ID" value="AFN73906.1"/>
    <property type="molecule type" value="Genomic_DNA"/>
</dbReference>
<dbReference type="PANTHER" id="PTHR41913">
    <property type="entry name" value="DUF1684 DOMAIN-CONTAINING PROTEIN"/>
    <property type="match status" value="1"/>
</dbReference>
<dbReference type="PANTHER" id="PTHR41913:SF1">
    <property type="entry name" value="DUF1684 DOMAIN-CONTAINING PROTEIN"/>
    <property type="match status" value="1"/>
</dbReference>
<evidence type="ECO:0000313" key="2">
    <source>
        <dbReference type="Proteomes" id="UP000009011"/>
    </source>
</evidence>
<evidence type="ECO:0000313" key="1">
    <source>
        <dbReference type="EMBL" id="AFN73906.1"/>
    </source>
</evidence>
<dbReference type="AlphaFoldDB" id="I7A1X4"/>
<dbReference type="Pfam" id="PF07920">
    <property type="entry name" value="DUF1684"/>
    <property type="match status" value="1"/>
</dbReference>
<dbReference type="STRING" id="1191523.MROS_0663"/>
<sequence>MKRYFLILFSFMLFNCTDSLKEKGAPEYIDRIKEWRNKRIENLKKENGWLNLAGLYWLKEGKNSFGSDPSNDIVFPPEAPGFIGYFVLSDSTVTVKINDNIEVYENGIPVKEKLMRSDMDDSATVLQSGRFKWFVIKRGNLYGIRLRDLESPLLRDFEGIETYPVNSDWRIEARFEPYNPPKKINIPTIIGTTEEEVSPGALVFEKEGNAYRLDAIDAGNRLFIVFADKTSGIETYGAGRFLYADKPDSTGTVIIDFNMAYNPPCAFTRYATCPLPPKQNYLNLRITAGEKNYGELHH</sequence>
<protein>
    <submittedName>
        <fullName evidence="1">Uncharacterized protein</fullName>
    </submittedName>
</protein>
<dbReference type="InterPro" id="IPR012467">
    <property type="entry name" value="DUF1684"/>
</dbReference>
<dbReference type="HOGENOM" id="CLU_093051_0_0_10"/>
<dbReference type="RefSeq" id="WP_014855343.1">
    <property type="nucleotide sequence ID" value="NC_018178.1"/>
</dbReference>
<name>I7A1X4_MELRP</name>
<proteinExistence type="predicted"/>
<reference evidence="1 2" key="1">
    <citation type="journal article" date="2013" name="PLoS ONE">
        <title>Genomic analysis of Melioribacter roseus, facultatively anaerobic organotrophic bacterium representing a novel deep lineage within Bacteriodetes/Chlorobi group.</title>
        <authorList>
            <person name="Kadnikov V.V."/>
            <person name="Mardanov A.V."/>
            <person name="Podosokorskaya O.A."/>
            <person name="Gavrilov S.N."/>
            <person name="Kublanov I.V."/>
            <person name="Beletsky A.V."/>
            <person name="Bonch-Osmolovskaya E.A."/>
            <person name="Ravin N.V."/>
        </authorList>
    </citation>
    <scope>NUCLEOTIDE SEQUENCE [LARGE SCALE GENOMIC DNA]</scope>
    <source>
        <strain evidence="2">JCM 17771 / P3M-2</strain>
    </source>
</reference>